<accession>A0A015SWG7</accession>
<gene>
    <name evidence="1" type="ORF">M124_4580</name>
</gene>
<evidence type="ECO:0000313" key="1">
    <source>
        <dbReference type="EMBL" id="EXY76529.1"/>
    </source>
</evidence>
<protein>
    <submittedName>
        <fullName evidence="1">AAA domain protein</fullName>
    </submittedName>
</protein>
<dbReference type="Gene3D" id="3.40.50.300">
    <property type="entry name" value="P-loop containing nucleotide triphosphate hydrolases"/>
    <property type="match status" value="1"/>
</dbReference>
<name>A0A015SWG7_BACFG</name>
<organism evidence="1 2">
    <name type="scientific">Bacteroides fragilis str. 3988T(B)14</name>
    <dbReference type="NCBI Taxonomy" id="1339315"/>
    <lineage>
        <taxon>Bacteria</taxon>
        <taxon>Pseudomonadati</taxon>
        <taxon>Bacteroidota</taxon>
        <taxon>Bacteroidia</taxon>
        <taxon>Bacteroidales</taxon>
        <taxon>Bacteroidaceae</taxon>
        <taxon>Bacteroides</taxon>
    </lineage>
</organism>
<comment type="caution">
    <text evidence="1">The sequence shown here is derived from an EMBL/GenBank/DDBJ whole genome shotgun (WGS) entry which is preliminary data.</text>
</comment>
<dbReference type="Pfam" id="PF13481">
    <property type="entry name" value="AAA_25"/>
    <property type="match status" value="1"/>
</dbReference>
<dbReference type="InterPro" id="IPR027417">
    <property type="entry name" value="P-loop_NTPase"/>
</dbReference>
<dbReference type="Proteomes" id="UP000020529">
    <property type="component" value="Unassembled WGS sequence"/>
</dbReference>
<dbReference type="SUPFAM" id="SSF52540">
    <property type="entry name" value="P-loop containing nucleoside triphosphate hydrolases"/>
    <property type="match status" value="1"/>
</dbReference>
<sequence>MISFNQDIATALDRAIVKITDKFLEPPIMITISNSDSVIGTLGNFSASTGKAKSRKTFNVISLVAAALSGKQILQYKVKVPINRPLVLYCDTEQSRFHCHRLISRVYKLINYPTTEVHENLKFISLREYPTKERISIIEYALSKYAGKICLVIIDGIRDLVYDINNATEATEITGKLMKWSQELNIHIHTVLHLNKGDDNTRGHLGTELNNKAESILQVTKSDLDTNYSTVAPKFIRDIEFEPFTFFIDDGLPVLDENFDLSGTVSRKGFDYQELSKENHREVLQEMFNGSEITCTYDEYVGRLRNAYLAKGFNFGINKAKQLKTFLENKRMVIKNDKTYRFNPEFYY</sequence>
<dbReference type="EMBL" id="JGCY01000147">
    <property type="protein sequence ID" value="EXY76529.1"/>
    <property type="molecule type" value="Genomic_DNA"/>
</dbReference>
<dbReference type="AlphaFoldDB" id="A0A015SWG7"/>
<dbReference type="PATRIC" id="fig|1339315.3.peg.505"/>
<evidence type="ECO:0000313" key="2">
    <source>
        <dbReference type="Proteomes" id="UP000020529"/>
    </source>
</evidence>
<reference evidence="1 2" key="1">
    <citation type="submission" date="2014-02" db="EMBL/GenBank/DDBJ databases">
        <authorList>
            <person name="Sears C."/>
            <person name="Carroll K."/>
            <person name="Sack B.R."/>
            <person name="Qadri F."/>
            <person name="Myers L.L."/>
            <person name="Chung G.-T."/>
            <person name="Escheverria P."/>
            <person name="Fraser C.M."/>
            <person name="Sadzewicz L."/>
            <person name="Shefchek K.A."/>
            <person name="Tallon L."/>
            <person name="Das S.P."/>
            <person name="Daugherty S."/>
            <person name="Mongodin E.F."/>
        </authorList>
    </citation>
    <scope>NUCLEOTIDE SEQUENCE [LARGE SCALE GENOMIC DNA]</scope>
    <source>
        <strain evidence="2">3988T(B)14</strain>
    </source>
</reference>
<proteinExistence type="predicted"/>